<evidence type="ECO:0000313" key="9">
    <source>
        <dbReference type="EMBL" id="KAK4264819.1"/>
    </source>
</evidence>
<keyword evidence="4" id="KW-0804">Transcription</keyword>
<dbReference type="PANTHER" id="PTHR31190:SF421">
    <property type="entry name" value="ETHYLENE-RESPONSIVE TRANSCRIPTION FACTOR ERF110"/>
    <property type="match status" value="1"/>
</dbReference>
<evidence type="ECO:0000256" key="2">
    <source>
        <dbReference type="ARBA" id="ARBA00023015"/>
    </source>
</evidence>
<dbReference type="GO" id="GO:0003677">
    <property type="term" value="F:DNA binding"/>
    <property type="evidence" value="ECO:0007669"/>
    <property type="project" value="UniProtKB-KW"/>
</dbReference>
<feature type="region of interest" description="Disordered" evidence="7">
    <location>
        <begin position="303"/>
        <end position="331"/>
    </location>
</feature>
<evidence type="ECO:0000256" key="4">
    <source>
        <dbReference type="ARBA" id="ARBA00023163"/>
    </source>
</evidence>
<dbReference type="InterPro" id="IPR001471">
    <property type="entry name" value="AP2/ERF_dom"/>
</dbReference>
<feature type="domain" description="AP2/ERF" evidence="8">
    <location>
        <begin position="151"/>
        <end position="208"/>
    </location>
</feature>
<name>A0AAE1MGV5_9FABA</name>
<keyword evidence="2" id="KW-0805">Transcription regulation</keyword>
<dbReference type="Pfam" id="PF00847">
    <property type="entry name" value="AP2"/>
    <property type="match status" value="1"/>
</dbReference>
<keyword evidence="5" id="KW-0539">Nucleus</keyword>
<dbReference type="InterPro" id="IPR036955">
    <property type="entry name" value="AP2/ERF_dom_sf"/>
</dbReference>
<dbReference type="InterPro" id="IPR044808">
    <property type="entry name" value="ERF_plant"/>
</dbReference>
<sequence length="358" mass="38197">MCFFLKVANPPNNSPNHNNVVDEHNTIVFPGMDRDREMSTMISALTHVVAGDIPDDSAGISGGGGDGDGRGGGGGGSVTLSSPSDLTTPSSSSSSYGGSSVLKRSREDNVRGSSSSTAIIQTEGSRGERVQMYEYSSNTENVRVSEEGRRKYRGVRQRPWGKWAAEIRDPFKAARVWLGTFDTAEAAARAYDEAALRFRGNKAKLNFPENVRLRQPPPPAPPPMTTTHLRGSGSATTLLSIPTSAEPFVHSESLHHHHHLMNPQTAAATGDFYGYPQFSDFPMNFYDQTVMSSSMAHHLQSSASPSALSSSPSSTVASSISSQQEGLPFPGWVIPESGSEYIPSAWSSASGHSSSSSI</sequence>
<accession>A0AAE1MGV5</accession>
<feature type="region of interest" description="Disordered" evidence="7">
    <location>
        <begin position="52"/>
        <end position="138"/>
    </location>
</feature>
<dbReference type="Gene3D" id="3.30.730.10">
    <property type="entry name" value="AP2/ERF domain"/>
    <property type="match status" value="1"/>
</dbReference>
<protein>
    <recommendedName>
        <fullName evidence="8">AP2/ERF domain-containing protein</fullName>
    </recommendedName>
</protein>
<comment type="caution">
    <text evidence="9">The sequence shown here is derived from an EMBL/GenBank/DDBJ whole genome shotgun (WGS) entry which is preliminary data.</text>
</comment>
<organism evidence="9 10">
    <name type="scientific">Acacia crassicarpa</name>
    <name type="common">northern wattle</name>
    <dbReference type="NCBI Taxonomy" id="499986"/>
    <lineage>
        <taxon>Eukaryota</taxon>
        <taxon>Viridiplantae</taxon>
        <taxon>Streptophyta</taxon>
        <taxon>Embryophyta</taxon>
        <taxon>Tracheophyta</taxon>
        <taxon>Spermatophyta</taxon>
        <taxon>Magnoliopsida</taxon>
        <taxon>eudicotyledons</taxon>
        <taxon>Gunneridae</taxon>
        <taxon>Pentapetalae</taxon>
        <taxon>rosids</taxon>
        <taxon>fabids</taxon>
        <taxon>Fabales</taxon>
        <taxon>Fabaceae</taxon>
        <taxon>Caesalpinioideae</taxon>
        <taxon>mimosoid clade</taxon>
        <taxon>Acacieae</taxon>
        <taxon>Acacia</taxon>
    </lineage>
</organism>
<dbReference type="GO" id="GO:0009873">
    <property type="term" value="P:ethylene-activated signaling pathway"/>
    <property type="evidence" value="ECO:0007669"/>
    <property type="project" value="InterPro"/>
</dbReference>
<keyword evidence="3" id="KW-0238">DNA-binding</keyword>
<reference evidence="9" key="1">
    <citation type="submission" date="2023-10" db="EMBL/GenBank/DDBJ databases">
        <title>Chromosome-level genome of the transformable northern wattle, Acacia crassicarpa.</title>
        <authorList>
            <person name="Massaro I."/>
            <person name="Sinha N.R."/>
            <person name="Poethig S."/>
            <person name="Leichty A.R."/>
        </authorList>
    </citation>
    <scope>NUCLEOTIDE SEQUENCE</scope>
    <source>
        <strain evidence="9">Acra3RX</strain>
        <tissue evidence="9">Leaf</tissue>
    </source>
</reference>
<comment type="subcellular location">
    <subcellularLocation>
        <location evidence="1">Nucleus</location>
    </subcellularLocation>
</comment>
<evidence type="ECO:0000259" key="8">
    <source>
        <dbReference type="PROSITE" id="PS51032"/>
    </source>
</evidence>
<comment type="similarity">
    <text evidence="6">Belongs to the AP2/ERF transcription factor family. ERF subfamily.</text>
</comment>
<feature type="region of interest" description="Disordered" evidence="7">
    <location>
        <begin position="210"/>
        <end position="232"/>
    </location>
</feature>
<dbReference type="PRINTS" id="PR00367">
    <property type="entry name" value="ETHRSPELEMNT"/>
</dbReference>
<evidence type="ECO:0000256" key="7">
    <source>
        <dbReference type="SAM" id="MobiDB-lite"/>
    </source>
</evidence>
<evidence type="ECO:0000256" key="5">
    <source>
        <dbReference type="ARBA" id="ARBA00023242"/>
    </source>
</evidence>
<proteinExistence type="inferred from homology"/>
<dbReference type="SMART" id="SM00380">
    <property type="entry name" value="AP2"/>
    <property type="match status" value="1"/>
</dbReference>
<dbReference type="GO" id="GO:0003700">
    <property type="term" value="F:DNA-binding transcription factor activity"/>
    <property type="evidence" value="ECO:0007669"/>
    <property type="project" value="InterPro"/>
</dbReference>
<dbReference type="CDD" id="cd00018">
    <property type="entry name" value="AP2"/>
    <property type="match status" value="1"/>
</dbReference>
<evidence type="ECO:0000256" key="6">
    <source>
        <dbReference type="ARBA" id="ARBA00024343"/>
    </source>
</evidence>
<dbReference type="Proteomes" id="UP001293593">
    <property type="component" value="Unassembled WGS sequence"/>
</dbReference>
<feature type="compositionally biased region" description="Pro residues" evidence="7">
    <location>
        <begin position="215"/>
        <end position="224"/>
    </location>
</feature>
<gene>
    <name evidence="9" type="ORF">QN277_025945</name>
</gene>
<keyword evidence="10" id="KW-1185">Reference proteome</keyword>
<feature type="compositionally biased region" description="Polar residues" evidence="7">
    <location>
        <begin position="111"/>
        <end position="124"/>
    </location>
</feature>
<dbReference type="PROSITE" id="PS51032">
    <property type="entry name" value="AP2_ERF"/>
    <property type="match status" value="1"/>
</dbReference>
<dbReference type="PANTHER" id="PTHR31190">
    <property type="entry name" value="DNA-BINDING DOMAIN"/>
    <property type="match status" value="1"/>
</dbReference>
<dbReference type="EMBL" id="JAWXYG010000008">
    <property type="protein sequence ID" value="KAK4264819.1"/>
    <property type="molecule type" value="Genomic_DNA"/>
</dbReference>
<dbReference type="GO" id="GO:0005634">
    <property type="term" value="C:nucleus"/>
    <property type="evidence" value="ECO:0007669"/>
    <property type="project" value="UniProtKB-SubCell"/>
</dbReference>
<dbReference type="InterPro" id="IPR016177">
    <property type="entry name" value="DNA-bd_dom_sf"/>
</dbReference>
<evidence type="ECO:0000256" key="1">
    <source>
        <dbReference type="ARBA" id="ARBA00004123"/>
    </source>
</evidence>
<evidence type="ECO:0000313" key="10">
    <source>
        <dbReference type="Proteomes" id="UP001293593"/>
    </source>
</evidence>
<feature type="compositionally biased region" description="Low complexity" evidence="7">
    <location>
        <begin position="303"/>
        <end position="322"/>
    </location>
</feature>
<evidence type="ECO:0000256" key="3">
    <source>
        <dbReference type="ARBA" id="ARBA00023125"/>
    </source>
</evidence>
<dbReference type="AlphaFoldDB" id="A0AAE1MGV5"/>
<dbReference type="SUPFAM" id="SSF54171">
    <property type="entry name" value="DNA-binding domain"/>
    <property type="match status" value="1"/>
</dbReference>
<feature type="compositionally biased region" description="Gly residues" evidence="7">
    <location>
        <begin position="60"/>
        <end position="77"/>
    </location>
</feature>
<dbReference type="FunFam" id="3.30.730.10:FF:000001">
    <property type="entry name" value="Ethylene-responsive transcription factor 2"/>
    <property type="match status" value="1"/>
</dbReference>
<feature type="compositionally biased region" description="Low complexity" evidence="7">
    <location>
        <begin position="78"/>
        <end position="102"/>
    </location>
</feature>